<reference evidence="2" key="1">
    <citation type="submission" date="2023-10" db="EMBL/GenBank/DDBJ databases">
        <title>Whole Genome based description of the genera Actinobaculum and Actinotignum reveals a complex phylogenetic relationship within the species included in the genus Actinotignum.</title>
        <authorList>
            <person name="Jensen C.S."/>
            <person name="Dargis R."/>
            <person name="Kemp M."/>
            <person name="Christensen J.J."/>
        </authorList>
    </citation>
    <scope>NUCLEOTIDE SEQUENCE</scope>
    <source>
        <strain evidence="2">SLA_B511</strain>
    </source>
</reference>
<dbReference type="RefSeq" id="WP_320756196.1">
    <property type="nucleotide sequence ID" value="NZ_JAWNGC010000001.1"/>
</dbReference>
<protein>
    <submittedName>
        <fullName evidence="2">Phage portal protein</fullName>
    </submittedName>
</protein>
<comment type="caution">
    <text evidence="2">The sequence shown here is derived from an EMBL/GenBank/DDBJ whole genome shotgun (WGS) entry which is preliminary data.</text>
</comment>
<dbReference type="AlphaFoldDB" id="A0AAW9HTV3"/>
<evidence type="ECO:0000313" key="3">
    <source>
        <dbReference type="Proteomes" id="UP001281731"/>
    </source>
</evidence>
<gene>
    <name evidence="2" type="ORF">R6G80_00905</name>
</gene>
<proteinExistence type="predicted"/>
<evidence type="ECO:0000313" key="2">
    <source>
        <dbReference type="EMBL" id="MDY5154289.1"/>
    </source>
</evidence>
<evidence type="ECO:0000256" key="1">
    <source>
        <dbReference type="SAM" id="MobiDB-lite"/>
    </source>
</evidence>
<sequence>MMRIEGLTSEETRLVEVLLKQIQEKSRRNRLRRSYMDGKHVLRMLPPTAPPYLRDLRTVLGWPAKAVELLDRRIRLNGFASEHAELSGVEELLAANDYFTLAAQAQISALVHSTVFATVTQGGEGEPASMVSFVTAENGSGLWDYRRRCFTSFLAVSQWPGKKTGMGGSFDTEGAFTLFTDYQIITVLDGVVVDRVGSIIRMPVVQFPYKPRLDRPFGSSRISRAVMSLTDSAVRTIIRSEGTADFYGAPWFMIFGPDEDAFSQDSWQMLMNRVNAIPDNPDAEGNARADVKQFSQASQQPHVEQLQVLAGLFAGETSIPVTSLGVGLTQANPTSAEAYLASREDLIAEAEDTQANWASAHKKLAQWLWQVAENSRELPTELQRLQPVWKDARFTSRAAAADATVKLVSVFPWMAESDAVIETLGFDSPMTRRLLADKRRGAGMSGLRELLSPGHGEPAGKPEQEE</sequence>
<feature type="region of interest" description="Disordered" evidence="1">
    <location>
        <begin position="445"/>
        <end position="466"/>
    </location>
</feature>
<dbReference type="Proteomes" id="UP001281731">
    <property type="component" value="Unassembled WGS sequence"/>
</dbReference>
<organism evidence="2 3">
    <name type="scientific">Actinotignum urinale</name>
    <dbReference type="NCBI Taxonomy" id="190146"/>
    <lineage>
        <taxon>Bacteria</taxon>
        <taxon>Bacillati</taxon>
        <taxon>Actinomycetota</taxon>
        <taxon>Actinomycetes</taxon>
        <taxon>Actinomycetales</taxon>
        <taxon>Actinomycetaceae</taxon>
        <taxon>Actinotignum</taxon>
    </lineage>
</organism>
<name>A0AAW9HTV3_9ACTO</name>
<dbReference type="EMBL" id="JAWNGC010000001">
    <property type="protein sequence ID" value="MDY5154289.1"/>
    <property type="molecule type" value="Genomic_DNA"/>
</dbReference>
<dbReference type="Pfam" id="PF05133">
    <property type="entry name" value="SPP1_portal"/>
    <property type="match status" value="1"/>
</dbReference>
<dbReference type="InterPro" id="IPR021145">
    <property type="entry name" value="Portal_protein_SPP1_Gp6-like"/>
</dbReference>
<accession>A0AAW9HTV3</accession>